<dbReference type="InterPro" id="IPR050223">
    <property type="entry name" value="D-isomer_2-hydroxyacid_DH"/>
</dbReference>
<evidence type="ECO:0000256" key="1">
    <source>
        <dbReference type="ARBA" id="ARBA00023002"/>
    </source>
</evidence>
<proteinExistence type="inferred from homology"/>
<gene>
    <name evidence="5" type="ORF">K493DRAFT_278983</name>
</gene>
<dbReference type="FunFam" id="3.40.50.720:FF:000026">
    <property type="entry name" value="Glyoxylate/hydroxypyruvate reductase B"/>
    <property type="match status" value="1"/>
</dbReference>
<feature type="domain" description="D-isomer specific 2-hydroxyacid dehydrogenase NAD-binding" evidence="4">
    <location>
        <begin position="142"/>
        <end position="320"/>
    </location>
</feature>
<evidence type="ECO:0000259" key="4">
    <source>
        <dbReference type="Pfam" id="PF02826"/>
    </source>
</evidence>
<feature type="domain" description="D-isomer specific 2-hydroxyacid dehydrogenase catalytic" evidence="3">
    <location>
        <begin position="36"/>
        <end position="352"/>
    </location>
</feature>
<dbReference type="SUPFAM" id="SSF52283">
    <property type="entry name" value="Formate/glycerate dehydrogenase catalytic domain-like"/>
    <property type="match status" value="1"/>
</dbReference>
<protein>
    <submittedName>
        <fullName evidence="5">Glyoxylate reductase</fullName>
    </submittedName>
</protein>
<dbReference type="Pfam" id="PF00389">
    <property type="entry name" value="2-Hacid_dh"/>
    <property type="match status" value="1"/>
</dbReference>
<dbReference type="AlphaFoldDB" id="A0A1Y1YQB4"/>
<dbReference type="Gene3D" id="3.40.50.720">
    <property type="entry name" value="NAD(P)-binding Rossmann-like Domain"/>
    <property type="match status" value="2"/>
</dbReference>
<comment type="caution">
    <text evidence="5">The sequence shown here is derived from an EMBL/GenBank/DDBJ whole genome shotgun (WGS) entry which is preliminary data.</text>
</comment>
<dbReference type="PANTHER" id="PTHR10996">
    <property type="entry name" value="2-HYDROXYACID DEHYDROGENASE-RELATED"/>
    <property type="match status" value="1"/>
</dbReference>
<dbReference type="InterPro" id="IPR006140">
    <property type="entry name" value="D-isomer_DH_NAD-bd"/>
</dbReference>
<feature type="non-terminal residue" evidence="5">
    <location>
        <position position="1"/>
    </location>
</feature>
<dbReference type="CDD" id="cd05301">
    <property type="entry name" value="GDH"/>
    <property type="match status" value="1"/>
</dbReference>
<dbReference type="Proteomes" id="UP000193498">
    <property type="component" value="Unassembled WGS sequence"/>
</dbReference>
<sequence length="353" mass="39176">MHFANFRSANTSLLSRISLTTRAYQTMTNIQKKYRVLVTRTLPERAQKRLEQEEKLDIVQWEDCKTREDFLRDIKGMDGTLCMFSERIDQEAIEAAGPQLKVVSTFSVGYDHIDVPVCKKHDVKVGNTPDVLTDATADITASLVLMAARRLSEAVDAARNGQWGAWDPTWLLGVQMTNKTLGVVGLGRIGEAVAVRLKAFGISRILYHGRSERKEQAARLNAEFADFDTLLKESDVIVVCCALTPETREMFNYDAFKRMKRTALFVNTARGGIVQQDDLVRALEEDLIGGVGLDVTSPEPLPTDHALFKFNKCVILPHLGSATVETRNAMGCIAIDNLLAGLEGKALPYSVNN</sequence>
<keyword evidence="6" id="KW-1185">Reference proteome</keyword>
<accession>A0A1Y1YQB4</accession>
<evidence type="ECO:0000313" key="5">
    <source>
        <dbReference type="EMBL" id="ORY00213.1"/>
    </source>
</evidence>
<dbReference type="EMBL" id="MCFE01000086">
    <property type="protein sequence ID" value="ORY00213.1"/>
    <property type="molecule type" value="Genomic_DNA"/>
</dbReference>
<dbReference type="GO" id="GO:0005829">
    <property type="term" value="C:cytosol"/>
    <property type="evidence" value="ECO:0007669"/>
    <property type="project" value="TreeGrafter"/>
</dbReference>
<dbReference type="STRING" id="1314790.A0A1Y1YQB4"/>
<dbReference type="GO" id="GO:0008465">
    <property type="term" value="F:hydroxypyruvate reductase (NADH) activity"/>
    <property type="evidence" value="ECO:0007669"/>
    <property type="project" value="TreeGrafter"/>
</dbReference>
<dbReference type="PANTHER" id="PTHR10996:SF277">
    <property type="entry name" value="GLYOXYLATE REDUCTASE_HYDROXYPYRUVATE REDUCTASE"/>
    <property type="match status" value="1"/>
</dbReference>
<reference evidence="5 6" key="1">
    <citation type="submission" date="2016-07" db="EMBL/GenBank/DDBJ databases">
        <title>Pervasive Adenine N6-methylation of Active Genes in Fungi.</title>
        <authorList>
            <consortium name="DOE Joint Genome Institute"/>
            <person name="Mondo S.J."/>
            <person name="Dannebaum R.O."/>
            <person name="Kuo R.C."/>
            <person name="Labutti K."/>
            <person name="Haridas S."/>
            <person name="Kuo A."/>
            <person name="Salamov A."/>
            <person name="Ahrendt S.R."/>
            <person name="Lipzen A."/>
            <person name="Sullivan W."/>
            <person name="Andreopoulos W.B."/>
            <person name="Clum A."/>
            <person name="Lindquist E."/>
            <person name="Daum C."/>
            <person name="Ramamoorthy G.K."/>
            <person name="Gryganskyi A."/>
            <person name="Culley D."/>
            <person name="Magnuson J.K."/>
            <person name="James T.Y."/>
            <person name="O'Malley M.A."/>
            <person name="Stajich J.E."/>
            <person name="Spatafora J.W."/>
            <person name="Visel A."/>
            <person name="Grigoriev I.V."/>
        </authorList>
    </citation>
    <scope>NUCLEOTIDE SEQUENCE [LARGE SCALE GENOMIC DNA]</scope>
    <source>
        <strain evidence="5 6">CBS 931.73</strain>
    </source>
</reference>
<evidence type="ECO:0000256" key="2">
    <source>
        <dbReference type="RuleBase" id="RU003719"/>
    </source>
</evidence>
<dbReference type="InterPro" id="IPR036291">
    <property type="entry name" value="NAD(P)-bd_dom_sf"/>
</dbReference>
<dbReference type="Pfam" id="PF02826">
    <property type="entry name" value="2-Hacid_dh_C"/>
    <property type="match status" value="1"/>
</dbReference>
<dbReference type="GO" id="GO:0051287">
    <property type="term" value="F:NAD binding"/>
    <property type="evidence" value="ECO:0007669"/>
    <property type="project" value="InterPro"/>
</dbReference>
<dbReference type="InterPro" id="IPR006139">
    <property type="entry name" value="D-isomer_2_OHA_DH_cat_dom"/>
</dbReference>
<evidence type="ECO:0000259" key="3">
    <source>
        <dbReference type="Pfam" id="PF00389"/>
    </source>
</evidence>
<organism evidence="5 6">
    <name type="scientific">Basidiobolus meristosporus CBS 931.73</name>
    <dbReference type="NCBI Taxonomy" id="1314790"/>
    <lineage>
        <taxon>Eukaryota</taxon>
        <taxon>Fungi</taxon>
        <taxon>Fungi incertae sedis</taxon>
        <taxon>Zoopagomycota</taxon>
        <taxon>Entomophthoromycotina</taxon>
        <taxon>Basidiobolomycetes</taxon>
        <taxon>Basidiobolales</taxon>
        <taxon>Basidiobolaceae</taxon>
        <taxon>Basidiobolus</taxon>
    </lineage>
</organism>
<dbReference type="GO" id="GO:0030267">
    <property type="term" value="F:glyoxylate reductase (NADPH) activity"/>
    <property type="evidence" value="ECO:0007669"/>
    <property type="project" value="TreeGrafter"/>
</dbReference>
<comment type="similarity">
    <text evidence="2">Belongs to the D-isomer specific 2-hydroxyacid dehydrogenase family.</text>
</comment>
<keyword evidence="1 2" id="KW-0560">Oxidoreductase</keyword>
<evidence type="ECO:0000313" key="6">
    <source>
        <dbReference type="Proteomes" id="UP000193498"/>
    </source>
</evidence>
<dbReference type="InParanoid" id="A0A1Y1YQB4"/>
<dbReference type="OrthoDB" id="9991913at2759"/>
<name>A0A1Y1YQB4_9FUNG</name>
<dbReference type="SUPFAM" id="SSF51735">
    <property type="entry name" value="NAD(P)-binding Rossmann-fold domains"/>
    <property type="match status" value="1"/>
</dbReference>